<dbReference type="BioCyc" id="BFRA272559:G1GHZ-3165-MONOMER"/>
<dbReference type="RefSeq" id="WP_005789035.1">
    <property type="nucleotide sequence ID" value="NC_003228.3"/>
</dbReference>
<accession>A0A380YNP7</accession>
<protein>
    <submittedName>
        <fullName evidence="1">Exported protein</fullName>
    </submittedName>
</protein>
<dbReference type="PaxDb" id="272559-BF9343_2912"/>
<dbReference type="AlphaFoldDB" id="Q5LB29"/>
<reference evidence="1 2" key="1">
    <citation type="journal article" date="2005" name="Science">
        <title>Extensive DNA inversions in the B. fragilis genome control variable gene expression.</title>
        <authorList>
            <person name="Cerdeno-Tarraga A.M."/>
            <person name="Patrick S."/>
            <person name="Crosmann L."/>
            <person name="Blakely G."/>
            <person name="Abratt V."/>
            <person name="Lennard N."/>
            <person name="Duerden B."/>
            <person name="Poxton I."/>
            <person name="Harris B."/>
            <person name="Quail M.A."/>
            <person name="Barron A."/>
            <person name="Clarck L."/>
            <person name="Corton C."/>
            <person name="Doggett J."/>
            <person name="Holden M.T.G."/>
            <person name="Larke N."/>
            <person name="Line A."/>
            <person name="Lord A."/>
            <person name="Norbertczak H."/>
            <person name="Ormond D."/>
            <person name="Price C."/>
            <person name="Rabbinowitsch E."/>
            <person name="Woodward J."/>
            <person name="Barrel B.G."/>
            <person name="Parkhill J."/>
        </authorList>
    </citation>
    <scope>NUCLEOTIDE SEQUENCE [LARGE SCALE GENOMIC DNA]</scope>
    <source>
        <strain evidence="2">ATCC 25285 / DSM 2151 / CCUG 4856 / JCM 11019 / LMG 10263 / NCTC 9343 / Onslow / VPI 2553 / EN-2</strain>
    </source>
</reference>
<keyword evidence="2" id="KW-1185">Reference proteome</keyword>
<dbReference type="GeneID" id="60368394"/>
<gene>
    <name evidence="1" type="ORF">BF9343_2912</name>
</gene>
<evidence type="ECO:0000313" key="1">
    <source>
        <dbReference type="EMBL" id="CAH08693.1"/>
    </source>
</evidence>
<dbReference type="HOGENOM" id="CLU_173809_0_0_10"/>
<name>Q5LB29_BACFN</name>
<evidence type="ECO:0000313" key="2">
    <source>
        <dbReference type="Proteomes" id="UP000006731"/>
    </source>
</evidence>
<organism evidence="1 2">
    <name type="scientific">Bacteroides fragilis (strain ATCC 25285 / DSM 2151 / CCUG 4856 / JCM 11019 / LMG 10263 / NCTC 9343 / Onslow / VPI 2553 / EN-2)</name>
    <dbReference type="NCBI Taxonomy" id="272559"/>
    <lineage>
        <taxon>Bacteria</taxon>
        <taxon>Pseudomonadati</taxon>
        <taxon>Bacteroidota</taxon>
        <taxon>Bacteroidia</taxon>
        <taxon>Bacteroidales</taxon>
        <taxon>Bacteroidaceae</taxon>
        <taxon>Bacteroides</taxon>
    </lineage>
</organism>
<sequence length="85" mass="9551">MKKKFYAALLAVAVIAFTGYNVYQSSTLSDLALANVEALANMSEERETVKYYCKASEGRYICSSWRPGLLWSGTNLCSNHDRNCR</sequence>
<dbReference type="Proteomes" id="UP000006731">
    <property type="component" value="Chromosome"/>
</dbReference>
<dbReference type="EMBL" id="CR626927">
    <property type="protein sequence ID" value="CAH08693.1"/>
    <property type="molecule type" value="Genomic_DNA"/>
</dbReference>
<accession>Q5LB29</accession>
<dbReference type="KEGG" id="bfs:BF9343_2912"/>
<proteinExistence type="predicted"/>